<feature type="domain" description="PBP" evidence="3">
    <location>
        <begin position="26"/>
        <end position="303"/>
    </location>
</feature>
<dbReference type="PANTHER" id="PTHR30570">
    <property type="entry name" value="PERIPLASMIC PHOSPHATE BINDING COMPONENT OF PHOSPHATE ABC TRANSPORTER"/>
    <property type="match status" value="1"/>
</dbReference>
<dbReference type="Proteomes" id="UP000185192">
    <property type="component" value="Unassembled WGS sequence"/>
</dbReference>
<accession>A0A1N6F419</accession>
<feature type="chain" id="PRO_5009935853" evidence="2">
    <location>
        <begin position="23"/>
        <end position="347"/>
    </location>
</feature>
<dbReference type="PANTHER" id="PTHR30570:SF1">
    <property type="entry name" value="PHOSPHATE-BINDING PROTEIN PSTS"/>
    <property type="match status" value="1"/>
</dbReference>
<dbReference type="AlphaFoldDB" id="A0A1N6F419"/>
<dbReference type="RefSeq" id="WP_084192672.1">
    <property type="nucleotide sequence ID" value="NZ_FSQW01000002.1"/>
</dbReference>
<sequence length="347" mass="36453">MIKKIALLAIPALALSACQDQASGGQGGNRSEIRIVGSSTVFPFAKAVAEQFSADEGRSSPILESTGTGGGMKLFCAGIGSETPDIANASRRMKASEFEMCQTNGVTDVVELQVGIDGIAIAQANEGPAIMLTPRQIYEAIAENPYGEKNTTTKWSDVDSSLPDIAISVYGPPSTSGTRDALTELIMEVGCKTDDATKALKDTDGDAFDAICHDVRADGPYIDTGENDNLIVQKLKANPNSVGIFGYSFLEENLDSVRGISVSGVEPAYDAIASGEYPGARPLYIYAKKQHVGVIPGLQDFLTAFVEAGGDDGYLVKIGLIASPEDVRTNMATVASDLPVLTGDELK</sequence>
<dbReference type="EMBL" id="FSQW01000002">
    <property type="protein sequence ID" value="SIN89954.1"/>
    <property type="molecule type" value="Genomic_DNA"/>
</dbReference>
<feature type="signal peptide" evidence="2">
    <location>
        <begin position="1"/>
        <end position="22"/>
    </location>
</feature>
<dbReference type="STRING" id="1123272.SAMN02745824_2221"/>
<evidence type="ECO:0000259" key="3">
    <source>
        <dbReference type="Pfam" id="PF12849"/>
    </source>
</evidence>
<dbReference type="SUPFAM" id="SSF53850">
    <property type="entry name" value="Periplasmic binding protein-like II"/>
    <property type="match status" value="1"/>
</dbReference>
<dbReference type="InterPro" id="IPR050811">
    <property type="entry name" value="Phosphate_ABC_transporter"/>
</dbReference>
<evidence type="ECO:0000256" key="1">
    <source>
        <dbReference type="ARBA" id="ARBA00022729"/>
    </source>
</evidence>
<dbReference type="Pfam" id="PF12849">
    <property type="entry name" value="PBP_like_2"/>
    <property type="match status" value="1"/>
</dbReference>
<gene>
    <name evidence="4" type="ORF">SAMN02745824_2221</name>
</gene>
<evidence type="ECO:0000313" key="4">
    <source>
        <dbReference type="EMBL" id="SIN89954.1"/>
    </source>
</evidence>
<name>A0A1N6F419_9SPHN</name>
<evidence type="ECO:0000313" key="5">
    <source>
        <dbReference type="Proteomes" id="UP000185192"/>
    </source>
</evidence>
<dbReference type="Gene3D" id="3.40.190.10">
    <property type="entry name" value="Periplasmic binding protein-like II"/>
    <property type="match status" value="2"/>
</dbReference>
<proteinExistence type="predicted"/>
<keyword evidence="5" id="KW-1185">Reference proteome</keyword>
<dbReference type="PROSITE" id="PS51257">
    <property type="entry name" value="PROKAR_LIPOPROTEIN"/>
    <property type="match status" value="1"/>
</dbReference>
<evidence type="ECO:0000256" key="2">
    <source>
        <dbReference type="SAM" id="SignalP"/>
    </source>
</evidence>
<dbReference type="InterPro" id="IPR024370">
    <property type="entry name" value="PBP_domain"/>
</dbReference>
<dbReference type="OrthoDB" id="9790048at2"/>
<reference evidence="5" key="1">
    <citation type="submission" date="2016-11" db="EMBL/GenBank/DDBJ databases">
        <authorList>
            <person name="Varghese N."/>
            <person name="Submissions S."/>
        </authorList>
    </citation>
    <scope>NUCLEOTIDE SEQUENCE [LARGE SCALE GENOMIC DNA]</scope>
    <source>
        <strain evidence="5">DSM 22363</strain>
    </source>
</reference>
<protein>
    <submittedName>
        <fullName evidence="4">Phosphate ABC transporter substrate-binding protein, PhoT family (TC 3.A.1.7.1)</fullName>
    </submittedName>
</protein>
<organism evidence="4 5">
    <name type="scientific">Parasphingorhabdus marina DSM 22363</name>
    <dbReference type="NCBI Taxonomy" id="1123272"/>
    <lineage>
        <taxon>Bacteria</taxon>
        <taxon>Pseudomonadati</taxon>
        <taxon>Pseudomonadota</taxon>
        <taxon>Alphaproteobacteria</taxon>
        <taxon>Sphingomonadales</taxon>
        <taxon>Sphingomonadaceae</taxon>
        <taxon>Parasphingorhabdus</taxon>
    </lineage>
</organism>
<keyword evidence="1 2" id="KW-0732">Signal</keyword>